<dbReference type="GeneID" id="43581346"/>
<evidence type="ECO:0000256" key="1">
    <source>
        <dbReference type="SAM" id="MobiDB-lite"/>
    </source>
</evidence>
<feature type="compositionally biased region" description="Low complexity" evidence="1">
    <location>
        <begin position="447"/>
        <end position="457"/>
    </location>
</feature>
<evidence type="ECO:0000313" key="4">
    <source>
        <dbReference type="Proteomes" id="UP000398389"/>
    </source>
</evidence>
<organism evidence="3 4">
    <name type="scientific">Magnusiomyces paraingens</name>
    <dbReference type="NCBI Taxonomy" id="2606893"/>
    <lineage>
        <taxon>Eukaryota</taxon>
        <taxon>Fungi</taxon>
        <taxon>Dikarya</taxon>
        <taxon>Ascomycota</taxon>
        <taxon>Saccharomycotina</taxon>
        <taxon>Dipodascomycetes</taxon>
        <taxon>Dipodascales</taxon>
        <taxon>Dipodascaceae</taxon>
        <taxon>Magnusiomyces</taxon>
    </lineage>
</organism>
<feature type="transmembrane region" description="Helical" evidence="2">
    <location>
        <begin position="359"/>
        <end position="376"/>
    </location>
</feature>
<accession>A0A5E8BED4</accession>
<feature type="region of interest" description="Disordered" evidence="1">
    <location>
        <begin position="919"/>
        <end position="1007"/>
    </location>
</feature>
<feature type="transmembrane region" description="Helical" evidence="2">
    <location>
        <begin position="621"/>
        <end position="639"/>
    </location>
</feature>
<dbReference type="OrthoDB" id="1932925at2759"/>
<feature type="transmembrane region" description="Helical" evidence="2">
    <location>
        <begin position="645"/>
        <end position="662"/>
    </location>
</feature>
<dbReference type="AlphaFoldDB" id="A0A5E8BED4"/>
<feature type="region of interest" description="Disordered" evidence="1">
    <location>
        <begin position="447"/>
        <end position="470"/>
    </location>
</feature>
<feature type="transmembrane region" description="Helical" evidence="2">
    <location>
        <begin position="730"/>
        <end position="751"/>
    </location>
</feature>
<keyword evidence="2" id="KW-1133">Transmembrane helix</keyword>
<proteinExistence type="predicted"/>
<feature type="transmembrane region" description="Helical" evidence="2">
    <location>
        <begin position="868"/>
        <end position="888"/>
    </location>
</feature>
<dbReference type="RefSeq" id="XP_031853137.1">
    <property type="nucleotide sequence ID" value="XM_031997246.1"/>
</dbReference>
<keyword evidence="2" id="KW-0472">Membrane</keyword>
<keyword evidence="2" id="KW-0812">Transmembrane</keyword>
<feature type="compositionally biased region" description="Basic and acidic residues" evidence="1">
    <location>
        <begin position="936"/>
        <end position="971"/>
    </location>
</feature>
<gene>
    <name evidence="3" type="ORF">SAPINGB_P002528</name>
</gene>
<dbReference type="EMBL" id="CABVLU010000002">
    <property type="protein sequence ID" value="VVT49955.1"/>
    <property type="molecule type" value="Genomic_DNA"/>
</dbReference>
<feature type="compositionally biased region" description="Basic and acidic residues" evidence="1">
    <location>
        <begin position="979"/>
        <end position="995"/>
    </location>
</feature>
<feature type="transmembrane region" description="Helical" evidence="2">
    <location>
        <begin position="583"/>
        <end position="600"/>
    </location>
</feature>
<keyword evidence="4" id="KW-1185">Reference proteome</keyword>
<evidence type="ECO:0008006" key="5">
    <source>
        <dbReference type="Google" id="ProtNLM"/>
    </source>
</evidence>
<dbReference type="Proteomes" id="UP000398389">
    <property type="component" value="Unassembled WGS sequence"/>
</dbReference>
<evidence type="ECO:0000256" key="2">
    <source>
        <dbReference type="SAM" id="Phobius"/>
    </source>
</evidence>
<sequence>MLGWLKSSSLRPAILLGSPIILALLAIAINSIHLSKYSSYSDSSTNCASLLKHGRYIDDSSPNPRVWQPDGCTLRDYALEPSDLFNYCFNPGDEIIFTGDSTARQVFWGFTNTFERGHLHNHKRQKDITTTINNITISFYWNPKFNFQKLSNILKYSHTPTEPGTKRYLFVSAGLWFGLFSSEKDRAQMLPKYKTKLDVLFDSFENRVPGSFESVYFAPVFIPAYPYMRSLRRTQMSPEFCQKMINHTDNLFNYQRTGHGGGPGYKGGIRSFRPTNNESIDFYQTNISTYYVPVFNELYSEHHYSSRELGGMHFVEPGFLTEGNILMNHMCNEKVAKAYRDQNKIFPQGTCCVPRPREHGSLVFIGLILAVVLYIAFGFLRSWIAVITGTIVAAAYTALINRSPKVSFVTPSFRSGDTIILFQVWALITWASLGTITKSKSKSTTILPTTTTQQQQTDQHDNNDDDDDEENWSRLLRSELKGIATSLLIVIAVSGWDRATNHVMGEIWSRVLLSIWACADIVSFMDEYSRSQRKLIFIPLRFLRLALLPLVLEASSGTFGRVTDEWLSRLSASSHWSLPVRLSFWYFFVTLFCPISKVISDRVVSWVGIDENSFFSHTGKSYLIVIFAALIHIGFQFGADKWQPLRVLIFDYWVIAAAIVVGPSWHASVNNRRIFLGAIVAALVAINIAGMSFGSFFPQTYATIEPMVQAEFFSGVIDAGLDARARSYNAFWHFVVTISLLWSYSVVRTIIMDMRIVPSSSSIMPIIRSSPTFSRAWTFLGPLSYELLSLRPHVILAHGGSLLVHLIPTGIIMSSAVKRTMLGTEDHLYPKGIEFEYGTTFGAGKSYGYGFQYSVSWNVIVETLRRTFSLALVLSVALSIAWACSSGWEALMRSIEISTYDIDGQVEFELVENKNGFLEEDNSIEENSIEENSNDDSIKKDNTEDIDKEENAGNSHRKEEGEEEENISHHEDEDDDHDDTQHLLHNDRVGDENKNKNTRPIDLTPLN</sequence>
<protein>
    <recommendedName>
        <fullName evidence="5">Cas1p 10 TM acyl transferase domain-containing protein</fullName>
    </recommendedName>
</protein>
<feature type="transmembrane region" description="Helical" evidence="2">
    <location>
        <begin position="383"/>
        <end position="399"/>
    </location>
</feature>
<feature type="transmembrane region" description="Helical" evidence="2">
    <location>
        <begin position="674"/>
        <end position="697"/>
    </location>
</feature>
<name>A0A5E8BED4_9ASCO</name>
<reference evidence="3 4" key="1">
    <citation type="submission" date="2019-09" db="EMBL/GenBank/DDBJ databases">
        <authorList>
            <person name="Brejova B."/>
        </authorList>
    </citation>
    <scope>NUCLEOTIDE SEQUENCE [LARGE SCALE GENOMIC DNA]</scope>
</reference>
<evidence type="ECO:0000313" key="3">
    <source>
        <dbReference type="EMBL" id="VVT49955.1"/>
    </source>
</evidence>
<feature type="transmembrane region" description="Helical" evidence="2">
    <location>
        <begin position="545"/>
        <end position="563"/>
    </location>
</feature>
<feature type="compositionally biased region" description="Acidic residues" evidence="1">
    <location>
        <begin position="919"/>
        <end position="934"/>
    </location>
</feature>